<reference evidence="2 3" key="1">
    <citation type="submission" date="2021-01" db="EMBL/GenBank/DDBJ databases">
        <title>Actinoplanes sp. nov. LDG1-06 isolated from lichen.</title>
        <authorList>
            <person name="Saeng-In P."/>
            <person name="Phongsopitanun W."/>
            <person name="Kanchanasin P."/>
            <person name="Yuki M."/>
            <person name="Kudo T."/>
            <person name="Ohkuma M."/>
            <person name="Tanasupawat S."/>
        </authorList>
    </citation>
    <scope>NUCLEOTIDE SEQUENCE [LARGE SCALE GENOMIC DNA]</scope>
    <source>
        <strain evidence="2 3">LDG1-06</strain>
    </source>
</reference>
<gene>
    <name evidence="2" type="ORF">JIG36_48805</name>
</gene>
<proteinExistence type="predicted"/>
<protein>
    <submittedName>
        <fullName evidence="2">Thiopeptide-type bacteriocin biosynthesis protein</fullName>
    </submittedName>
</protein>
<accession>A0ABS2AVN0</accession>
<dbReference type="EMBL" id="JAENHP010000035">
    <property type="protein sequence ID" value="MBM2623423.1"/>
    <property type="molecule type" value="Genomic_DNA"/>
</dbReference>
<dbReference type="NCBIfam" id="TIGR03891">
    <property type="entry name" value="thiopep_ocin"/>
    <property type="match status" value="1"/>
</dbReference>
<dbReference type="Pfam" id="PF14028">
    <property type="entry name" value="Lant_dehydr_C"/>
    <property type="match status" value="1"/>
</dbReference>
<name>A0ABS2AVN0_9ACTN</name>
<dbReference type="RefSeq" id="WP_203383773.1">
    <property type="nucleotide sequence ID" value="NZ_JAENHP010000035.1"/>
</dbReference>
<dbReference type="Proteomes" id="UP000632138">
    <property type="component" value="Unassembled WGS sequence"/>
</dbReference>
<evidence type="ECO:0000259" key="1">
    <source>
        <dbReference type="Pfam" id="PF14028"/>
    </source>
</evidence>
<keyword evidence="3" id="KW-1185">Reference proteome</keyword>
<evidence type="ECO:0000313" key="2">
    <source>
        <dbReference type="EMBL" id="MBM2623423.1"/>
    </source>
</evidence>
<sequence>MPVDRLATTPDRLADHVEAAVAGALGHESCVYDGDFADAVDTYRGAGRAALHRRSEQEWFQARITPADWPNFERDFARLIAPRLSQLDGGRSWWFLRKHPHWRIRLRTDDHHAVAGLLDDLIRDRTIERWRPGIYEPEVAAFGGMNAMGIVHDLFAADSRGALAYVRHSPMALGRRELSLLLIRAIQQNAGMDWFETGDVFHKVSQLRPAPADTRRVDALAEKIRPLLAIRVTPELALFAADGAAGNLSPWLTGFADAGRNLGELAADGGLDRGLRAVLAQIVIFHWNRLGLSATAQGVLAYAAQAATLPRS</sequence>
<dbReference type="InterPro" id="IPR023809">
    <property type="entry name" value="Thiopep_bacteriocin_synth_dom"/>
</dbReference>
<comment type="caution">
    <text evidence="2">The sequence shown here is derived from an EMBL/GenBank/DDBJ whole genome shotgun (WGS) entry which is preliminary data.</text>
</comment>
<feature type="domain" description="Thiopeptide-type bacteriocin biosynthesis" evidence="1">
    <location>
        <begin position="59"/>
        <end position="306"/>
    </location>
</feature>
<evidence type="ECO:0000313" key="3">
    <source>
        <dbReference type="Proteomes" id="UP000632138"/>
    </source>
</evidence>
<organism evidence="2 3">
    <name type="scientific">Paractinoplanes ovalisporus</name>
    <dbReference type="NCBI Taxonomy" id="2810368"/>
    <lineage>
        <taxon>Bacteria</taxon>
        <taxon>Bacillati</taxon>
        <taxon>Actinomycetota</taxon>
        <taxon>Actinomycetes</taxon>
        <taxon>Micromonosporales</taxon>
        <taxon>Micromonosporaceae</taxon>
        <taxon>Paractinoplanes</taxon>
    </lineage>
</organism>